<accession>A0A2G9GP05</accession>
<comment type="caution">
    <text evidence="1">The sequence shown here is derived from an EMBL/GenBank/DDBJ whole genome shotgun (WGS) entry which is preliminary data.</text>
</comment>
<proteinExistence type="predicted"/>
<sequence>MLGLSSSPSKICEDLCYLGCDNSDYNGIGSVDDVASERNARINVLSCRNDLEIYDFLGSSDKKKHESLVVATPNSTSNCRGEGKDFGDNVVENNSSFSLSSLSSGNLIRTPNSDLSSDGHVGRLLVEVTLRNFGWCEVDSITESLNSLSLTQIPKNVDGVCSWVSDSTLENLALSQMRISWRDRIMSRIDENNEFDCCRCLSDEEIDAGGCSRGDKGNDLELESEVSPIPLEYKPCISARRKERLSPHRQDSYWTYFREITCSRSNMN</sequence>
<organism evidence="1 2">
    <name type="scientific">Handroanthus impetiginosus</name>
    <dbReference type="NCBI Taxonomy" id="429701"/>
    <lineage>
        <taxon>Eukaryota</taxon>
        <taxon>Viridiplantae</taxon>
        <taxon>Streptophyta</taxon>
        <taxon>Embryophyta</taxon>
        <taxon>Tracheophyta</taxon>
        <taxon>Spermatophyta</taxon>
        <taxon>Magnoliopsida</taxon>
        <taxon>eudicotyledons</taxon>
        <taxon>Gunneridae</taxon>
        <taxon>Pentapetalae</taxon>
        <taxon>asterids</taxon>
        <taxon>lamiids</taxon>
        <taxon>Lamiales</taxon>
        <taxon>Bignoniaceae</taxon>
        <taxon>Crescentiina</taxon>
        <taxon>Tabebuia alliance</taxon>
        <taxon>Handroanthus</taxon>
    </lineage>
</organism>
<dbReference type="PANTHER" id="PTHR36022:SF1">
    <property type="entry name" value="GPI-ANCHORED ADHESIN-LIKE PROTEIN"/>
    <property type="match status" value="1"/>
</dbReference>
<protein>
    <submittedName>
        <fullName evidence="1">Uncharacterized protein</fullName>
    </submittedName>
</protein>
<dbReference type="AlphaFoldDB" id="A0A2G9GP05"/>
<dbReference type="EMBL" id="NKXS01004251">
    <property type="protein sequence ID" value="PIN07003.1"/>
    <property type="molecule type" value="Genomic_DNA"/>
</dbReference>
<dbReference type="OrthoDB" id="1921902at2759"/>
<name>A0A2G9GP05_9LAMI</name>
<dbReference type="PANTHER" id="PTHR36022">
    <property type="entry name" value="GPI-ANCHORED ADHESIN-LIKE PROTEIN"/>
    <property type="match status" value="1"/>
</dbReference>
<reference evidence="2" key="1">
    <citation type="journal article" date="2018" name="Gigascience">
        <title>Genome assembly of the Pink Ipe (Handroanthus impetiginosus, Bignoniaceae), a highly valued, ecologically keystone Neotropical timber forest tree.</title>
        <authorList>
            <person name="Silva-Junior O.B."/>
            <person name="Grattapaglia D."/>
            <person name="Novaes E."/>
            <person name="Collevatti R.G."/>
        </authorList>
    </citation>
    <scope>NUCLEOTIDE SEQUENCE [LARGE SCALE GENOMIC DNA]</scope>
    <source>
        <strain evidence="2">cv. UFG-1</strain>
    </source>
</reference>
<keyword evidence="2" id="KW-1185">Reference proteome</keyword>
<evidence type="ECO:0000313" key="2">
    <source>
        <dbReference type="Proteomes" id="UP000231279"/>
    </source>
</evidence>
<evidence type="ECO:0000313" key="1">
    <source>
        <dbReference type="EMBL" id="PIN07003.1"/>
    </source>
</evidence>
<gene>
    <name evidence="1" type="ORF">CDL12_20443</name>
</gene>
<dbReference type="Proteomes" id="UP000231279">
    <property type="component" value="Unassembled WGS sequence"/>
</dbReference>
<dbReference type="STRING" id="429701.A0A2G9GP05"/>